<dbReference type="AlphaFoldDB" id="A0A9P5NS27"/>
<dbReference type="Proteomes" id="UP000724874">
    <property type="component" value="Unassembled WGS sequence"/>
</dbReference>
<comment type="caution">
    <text evidence="2">The sequence shown here is derived from an EMBL/GenBank/DDBJ whole genome shotgun (WGS) entry which is preliminary data.</text>
</comment>
<feature type="signal peptide" evidence="1">
    <location>
        <begin position="1"/>
        <end position="23"/>
    </location>
</feature>
<proteinExistence type="predicted"/>
<sequence length="101" mass="10488">MYSTYLAIALAILCLDSAILVHAGLFIVQPAAGSVCKAGQECTISWVDNGLRPLVSAIGVSTVGLYTGRQQLVQSITPVDVSTEHSITFQPNPAAGPNSDS</sequence>
<evidence type="ECO:0008006" key="4">
    <source>
        <dbReference type="Google" id="ProtNLM"/>
    </source>
</evidence>
<keyword evidence="1" id="KW-0732">Signal</keyword>
<evidence type="ECO:0000256" key="1">
    <source>
        <dbReference type="SAM" id="SignalP"/>
    </source>
</evidence>
<reference evidence="2" key="1">
    <citation type="submission" date="2020-11" db="EMBL/GenBank/DDBJ databases">
        <authorList>
            <consortium name="DOE Joint Genome Institute"/>
            <person name="Ahrendt S."/>
            <person name="Riley R."/>
            <person name="Andreopoulos W."/>
            <person name="LaButti K."/>
            <person name="Pangilinan J."/>
            <person name="Ruiz-duenas F.J."/>
            <person name="Barrasa J.M."/>
            <person name="Sanchez-Garcia M."/>
            <person name="Camarero S."/>
            <person name="Miyauchi S."/>
            <person name="Serrano A."/>
            <person name="Linde D."/>
            <person name="Babiker R."/>
            <person name="Drula E."/>
            <person name="Ayuso-Fernandez I."/>
            <person name="Pacheco R."/>
            <person name="Padilla G."/>
            <person name="Ferreira P."/>
            <person name="Barriuso J."/>
            <person name="Kellner H."/>
            <person name="Castanera R."/>
            <person name="Alfaro M."/>
            <person name="Ramirez L."/>
            <person name="Pisabarro A.G."/>
            <person name="Kuo A."/>
            <person name="Tritt A."/>
            <person name="Lipzen A."/>
            <person name="He G."/>
            <person name="Yan M."/>
            <person name="Ng V."/>
            <person name="Cullen D."/>
            <person name="Martin F."/>
            <person name="Rosso M.-N."/>
            <person name="Henrissat B."/>
            <person name="Hibbett D."/>
            <person name="Martinez A.T."/>
            <person name="Grigoriev I.V."/>
        </authorList>
    </citation>
    <scope>NUCLEOTIDE SEQUENCE</scope>
    <source>
        <strain evidence="2">AH 44721</strain>
    </source>
</reference>
<gene>
    <name evidence="2" type="ORF">CPB84DRAFT_1678808</name>
</gene>
<evidence type="ECO:0000313" key="3">
    <source>
        <dbReference type="Proteomes" id="UP000724874"/>
    </source>
</evidence>
<protein>
    <recommendedName>
        <fullName evidence="4">Secreted protein</fullName>
    </recommendedName>
</protein>
<name>A0A9P5NS27_GYMJU</name>
<accession>A0A9P5NS27</accession>
<keyword evidence="3" id="KW-1185">Reference proteome</keyword>
<evidence type="ECO:0000313" key="2">
    <source>
        <dbReference type="EMBL" id="KAF8902604.1"/>
    </source>
</evidence>
<organism evidence="2 3">
    <name type="scientific">Gymnopilus junonius</name>
    <name type="common">Spectacular rustgill mushroom</name>
    <name type="synonym">Gymnopilus spectabilis subsp. junonius</name>
    <dbReference type="NCBI Taxonomy" id="109634"/>
    <lineage>
        <taxon>Eukaryota</taxon>
        <taxon>Fungi</taxon>
        <taxon>Dikarya</taxon>
        <taxon>Basidiomycota</taxon>
        <taxon>Agaricomycotina</taxon>
        <taxon>Agaricomycetes</taxon>
        <taxon>Agaricomycetidae</taxon>
        <taxon>Agaricales</taxon>
        <taxon>Agaricineae</taxon>
        <taxon>Hymenogastraceae</taxon>
        <taxon>Gymnopilus</taxon>
    </lineage>
</organism>
<dbReference type="EMBL" id="JADNYJ010000035">
    <property type="protein sequence ID" value="KAF8902604.1"/>
    <property type="molecule type" value="Genomic_DNA"/>
</dbReference>
<dbReference type="OrthoDB" id="2432613at2759"/>
<feature type="chain" id="PRO_5040512039" description="Secreted protein" evidence="1">
    <location>
        <begin position="24"/>
        <end position="101"/>
    </location>
</feature>